<comment type="subcellular location">
    <subcellularLocation>
        <location evidence="2">Nucleus</location>
    </subcellularLocation>
</comment>
<dbReference type="GO" id="GO:0006355">
    <property type="term" value="P:regulation of DNA-templated transcription"/>
    <property type="evidence" value="ECO:0007669"/>
    <property type="project" value="InterPro"/>
</dbReference>
<feature type="compositionally biased region" description="Basic and acidic residues" evidence="3">
    <location>
        <begin position="149"/>
        <end position="177"/>
    </location>
</feature>
<feature type="region of interest" description="Disordered" evidence="3">
    <location>
        <begin position="368"/>
        <end position="392"/>
    </location>
</feature>
<dbReference type="InterPro" id="IPR005033">
    <property type="entry name" value="YEATS"/>
</dbReference>
<evidence type="ECO:0000313" key="6">
    <source>
        <dbReference type="Proteomes" id="UP000261380"/>
    </source>
</evidence>
<organism evidence="5 6">
    <name type="scientific">Xiphophorus couchianus</name>
    <name type="common">Monterrey platyfish</name>
    <dbReference type="NCBI Taxonomy" id="32473"/>
    <lineage>
        <taxon>Eukaryota</taxon>
        <taxon>Metazoa</taxon>
        <taxon>Chordata</taxon>
        <taxon>Craniata</taxon>
        <taxon>Vertebrata</taxon>
        <taxon>Euteleostomi</taxon>
        <taxon>Actinopterygii</taxon>
        <taxon>Neopterygii</taxon>
        <taxon>Teleostei</taxon>
        <taxon>Neoteleostei</taxon>
        <taxon>Acanthomorphata</taxon>
        <taxon>Ovalentaria</taxon>
        <taxon>Atherinomorphae</taxon>
        <taxon>Cyprinodontiformes</taxon>
        <taxon>Poeciliidae</taxon>
        <taxon>Poeciliinae</taxon>
        <taxon>Xiphophorus</taxon>
    </lineage>
</organism>
<dbReference type="Gene3D" id="2.60.40.1970">
    <property type="entry name" value="YEATS domain"/>
    <property type="match status" value="1"/>
</dbReference>
<keyword evidence="1 2" id="KW-0539">Nucleus</keyword>
<dbReference type="InterPro" id="IPR038704">
    <property type="entry name" value="YEAST_sf"/>
</dbReference>
<reference evidence="5" key="2">
    <citation type="submission" date="2025-09" db="UniProtKB">
        <authorList>
            <consortium name="Ensembl"/>
        </authorList>
    </citation>
    <scope>IDENTIFICATION</scope>
</reference>
<keyword evidence="6" id="KW-1185">Reference proteome</keyword>
<dbReference type="GO" id="GO:0005634">
    <property type="term" value="C:nucleus"/>
    <property type="evidence" value="ECO:0007669"/>
    <property type="project" value="UniProtKB-SubCell"/>
</dbReference>
<reference evidence="5" key="1">
    <citation type="submission" date="2025-08" db="UniProtKB">
        <authorList>
            <consortium name="Ensembl"/>
        </authorList>
    </citation>
    <scope>IDENTIFICATION</scope>
</reference>
<dbReference type="PROSITE" id="PS51037">
    <property type="entry name" value="YEATS"/>
    <property type="match status" value="1"/>
</dbReference>
<feature type="compositionally biased region" description="Low complexity" evidence="3">
    <location>
        <begin position="370"/>
        <end position="386"/>
    </location>
</feature>
<evidence type="ECO:0000256" key="3">
    <source>
        <dbReference type="SAM" id="MobiDB-lite"/>
    </source>
</evidence>
<proteinExistence type="predicted"/>
<name>A0A3B5L310_9TELE</name>
<dbReference type="InterPro" id="IPR055129">
    <property type="entry name" value="YEATS_dom"/>
</dbReference>
<dbReference type="CDD" id="cd16907">
    <property type="entry name" value="YEATS_YEATS2_like"/>
    <property type="match status" value="1"/>
</dbReference>
<accession>A0A3B5L310</accession>
<feature type="region of interest" description="Disordered" evidence="3">
    <location>
        <begin position="117"/>
        <end position="177"/>
    </location>
</feature>
<feature type="compositionally biased region" description="Polar residues" evidence="3">
    <location>
        <begin position="119"/>
        <end position="148"/>
    </location>
</feature>
<dbReference type="PANTHER" id="PTHR23195">
    <property type="entry name" value="YEATS DOMAIN"/>
    <property type="match status" value="1"/>
</dbReference>
<feature type="domain" description="YEATS" evidence="4">
    <location>
        <begin position="175"/>
        <end position="334"/>
    </location>
</feature>
<evidence type="ECO:0000256" key="2">
    <source>
        <dbReference type="PROSITE-ProRule" id="PRU00376"/>
    </source>
</evidence>
<dbReference type="Ensembl" id="ENSXCOT00000002200.1">
    <property type="protein sequence ID" value="ENSXCOP00000002169.1"/>
    <property type="gene ID" value="ENSXCOG00000001721.1"/>
</dbReference>
<dbReference type="Pfam" id="PF22951">
    <property type="entry name" value="3HBD"/>
    <property type="match status" value="1"/>
</dbReference>
<evidence type="ECO:0000256" key="1">
    <source>
        <dbReference type="ARBA" id="ARBA00023242"/>
    </source>
</evidence>
<dbReference type="GeneTree" id="ENSGT00940000156789"/>
<protein>
    <submittedName>
        <fullName evidence="5">YEATS domain containing 2</fullName>
    </submittedName>
</protein>
<dbReference type="InterPro" id="IPR055127">
    <property type="entry name" value="YEATS2_3HBD"/>
</dbReference>
<evidence type="ECO:0000313" key="5">
    <source>
        <dbReference type="Ensembl" id="ENSXCOP00000002169.1"/>
    </source>
</evidence>
<dbReference type="Proteomes" id="UP000261380">
    <property type="component" value="Unplaced"/>
</dbReference>
<dbReference type="Pfam" id="PF03366">
    <property type="entry name" value="YEATS"/>
    <property type="match status" value="1"/>
</dbReference>
<evidence type="ECO:0000259" key="4">
    <source>
        <dbReference type="PROSITE" id="PS51037"/>
    </source>
</evidence>
<dbReference type="AlphaFoldDB" id="A0A3B5L310"/>
<sequence>MSGIKRKIEDNDPDYDDISLVQSNKRNKTAEHNAREATVQRIENIIREQFSLEMKNKEHEIDVISQRLNEARRMMDKLRACIVANYFASSGITKPPEHTLKSDPAVLNHPAIRRFLESPSRSSSPLNQGSETQSLAHSECESLSQQGDGTERNGEGMWREDSSKQERRPGRNTDEASRLYVKKTIVVGNVSKYIPPDKREENDQSTHKWMVYVRGSRREPSIDHFVKKVWFFLHPSYKPNDLVEVSEPPFHLTRRGWGEFPVRIQIHFKDSRNKLMHQGILLSAGLLKAEMAKSASGHNAGLAAGERTPTRPRPGDRVTLGSPGNSAFQPITASCKIVPQGQAPSPVESPGKSFQPITMSCKIVSGSPISTPSHSPLPRTPTTSTPVHSKQNASSVLNNPYIIVDKPGQVISMASSSAASAGTSPASLFHTGTFLSSGVKVSLCPMSSYSPFQCVSLQVIIKQEPGEVSTQQQQMVSTVTSQQQPAAAAAHQFVAVKGGHMISMSSQKRTGEATGSTTSKMLGIPVSSTLQSSVKQVAISSGQILVAKGSPSVSKVMAGKQVLAQGVAKAIVSGTGSITAQQGGAKAAGGSGGKSGVMATLQLPANNLANLANLPPGTKLYLTTNSKNPSGKGKLLLIPQGAILRASGASKTSSLPSNLSYTSYILKQTPQVGKQFFFLCEAIDANSLPLVYICVFLVNVKQGQHSQLKLSDGSVKTVTAAGAGHMSKPGTTTLRMTGGVITAASSTPVTNQAAVISAAKSSSAAGGGGLSKAAVASLVKGAATVTKSATSSSGAVVTLAKGVTNMPVISMSKGAGVGMLKIHSGGSNSQQTVLTIPANQLKQLGVGSGSAGLQTIFMPVGKVKTEPSAGPAITAGPSTPVSMPAPPSAHVPCAATAVKQEQGADTSAHDLIKATAFSLSTEHIETMMQLLTAVVKKFPLIVPDKTEDSHPFCASSVEQYYSWNIGKRRASEATEQFANDILREALAGAHAKSPPNRAPREITAMNIHQAVTSIPTCDFLTNAHMGYLTKDN</sequence>